<evidence type="ECO:0000313" key="2">
    <source>
        <dbReference type="Proteomes" id="UP001500547"/>
    </source>
</evidence>
<comment type="caution">
    <text evidence="1">The sequence shown here is derived from an EMBL/GenBank/DDBJ whole genome shotgun (WGS) entry which is preliminary data.</text>
</comment>
<name>A0ABP9QDM5_9RHOO</name>
<dbReference type="EMBL" id="BAABLD010000002">
    <property type="protein sequence ID" value="GAA5160121.1"/>
    <property type="molecule type" value="Genomic_DNA"/>
</dbReference>
<protein>
    <submittedName>
        <fullName evidence="1">Transporter substrate-binding domain-containing protein</fullName>
    </submittedName>
</protein>
<dbReference type="Proteomes" id="UP001500547">
    <property type="component" value="Unassembled WGS sequence"/>
</dbReference>
<keyword evidence="2" id="KW-1185">Reference proteome</keyword>
<sequence length="284" mass="32050">MDLVLLQGADPAKGKIPDFKISVLEEALKRTEGKYGPYRYVSTTVSLSRERMLEELIEGRMINMSMTATQPKWEEKLLTVRIPVDMGLSGLRISLIRADAQPYMAAIRTVDALKSLSMGVGTGWASRKVAEANGFQVAPAETYDALLKMLMSGRSDYLPRSLNEAFSEYEIWHKDLPDLAIDQALLLNMPLPTYIFVSPKEPRLAKRIEEGMEMLVRDGTLQRIMLKFNADLIKRADLCKRTVFQIPNPTLSEATPLQRKEVWFDPFDPKRGICPRTASAGKLR</sequence>
<proteinExistence type="predicted"/>
<accession>A0ABP9QDM5</accession>
<gene>
    <name evidence="1" type="ORF">GCM10025770_07430</name>
</gene>
<dbReference type="RefSeq" id="WP_345531492.1">
    <property type="nucleotide sequence ID" value="NZ_BAABLD010000002.1"/>
</dbReference>
<evidence type="ECO:0000313" key="1">
    <source>
        <dbReference type="EMBL" id="GAA5160121.1"/>
    </source>
</evidence>
<dbReference type="SUPFAM" id="SSF53850">
    <property type="entry name" value="Periplasmic binding protein-like II"/>
    <property type="match status" value="1"/>
</dbReference>
<dbReference type="Gene3D" id="3.40.190.10">
    <property type="entry name" value="Periplasmic binding protein-like II"/>
    <property type="match status" value="2"/>
</dbReference>
<organism evidence="1 2">
    <name type="scientific">Viridibacterium curvum</name>
    <dbReference type="NCBI Taxonomy" id="1101404"/>
    <lineage>
        <taxon>Bacteria</taxon>
        <taxon>Pseudomonadati</taxon>
        <taxon>Pseudomonadota</taxon>
        <taxon>Betaproteobacteria</taxon>
        <taxon>Rhodocyclales</taxon>
        <taxon>Rhodocyclaceae</taxon>
        <taxon>Viridibacterium</taxon>
    </lineage>
</organism>
<reference evidence="2" key="1">
    <citation type="journal article" date="2019" name="Int. J. Syst. Evol. Microbiol.">
        <title>The Global Catalogue of Microorganisms (GCM) 10K type strain sequencing project: providing services to taxonomists for standard genome sequencing and annotation.</title>
        <authorList>
            <consortium name="The Broad Institute Genomics Platform"/>
            <consortium name="The Broad Institute Genome Sequencing Center for Infectious Disease"/>
            <person name="Wu L."/>
            <person name="Ma J."/>
        </authorList>
    </citation>
    <scope>NUCLEOTIDE SEQUENCE [LARGE SCALE GENOMIC DNA]</scope>
    <source>
        <strain evidence="2">JCM 18715</strain>
    </source>
</reference>